<accession>A0A328JYP5</accession>
<evidence type="ECO:0000313" key="1">
    <source>
        <dbReference type="EMBL" id="RAN36196.1"/>
    </source>
</evidence>
<dbReference type="Proteomes" id="UP000249123">
    <property type="component" value="Unassembled WGS sequence"/>
</dbReference>
<name>A0A062U9X1_9PROT</name>
<sequence>MISPEVGLRSDSIAGDKGVMRSRTSPTTKLVTVLLAGLLFLCLPAFLAMAGA</sequence>
<protein>
    <submittedName>
        <fullName evidence="1">Uncharacterized protein</fullName>
    </submittedName>
</protein>
<gene>
    <name evidence="1" type="ORF">HY3_01035</name>
</gene>
<keyword evidence="2" id="KW-1185">Reference proteome</keyword>
<proteinExistence type="predicted"/>
<comment type="caution">
    <text evidence="1">The sequence shown here is derived from an EMBL/GenBank/DDBJ whole genome shotgun (WGS) entry which is preliminary data.</text>
</comment>
<accession>A0A062U9X1</accession>
<dbReference type="AlphaFoldDB" id="A0A062U9X1"/>
<reference evidence="1 2" key="1">
    <citation type="submission" date="2013-04" db="EMBL/GenBank/DDBJ databases">
        <title>Hyphomonas sp. T24B3 Genome Sequencing.</title>
        <authorList>
            <person name="Lai Q."/>
            <person name="Shao Z."/>
        </authorList>
    </citation>
    <scope>NUCLEOTIDE SEQUENCE [LARGE SCALE GENOMIC DNA]</scope>
    <source>
        <strain evidence="1 2">T24B3</strain>
    </source>
</reference>
<evidence type="ECO:0000313" key="2">
    <source>
        <dbReference type="Proteomes" id="UP000249123"/>
    </source>
</evidence>
<organism evidence="1 2">
    <name type="scientific">Hyphomonas pacifica</name>
    <dbReference type="NCBI Taxonomy" id="1280941"/>
    <lineage>
        <taxon>Bacteria</taxon>
        <taxon>Pseudomonadati</taxon>
        <taxon>Pseudomonadota</taxon>
        <taxon>Alphaproteobacteria</taxon>
        <taxon>Hyphomonadales</taxon>
        <taxon>Hyphomonadaceae</taxon>
        <taxon>Hyphomonas</taxon>
    </lineage>
</organism>
<dbReference type="EMBL" id="AWFB01000001">
    <property type="protein sequence ID" value="RAN36196.1"/>
    <property type="molecule type" value="Genomic_DNA"/>
</dbReference>